<evidence type="ECO:0000313" key="3">
    <source>
        <dbReference type="EMBL" id="TBW71604.1"/>
    </source>
</evidence>
<keyword evidence="1" id="KW-0812">Transmembrane</keyword>
<keyword evidence="5" id="KW-1185">Reference proteome</keyword>
<dbReference type="GeneID" id="58091708"/>
<dbReference type="EMBL" id="CP041722">
    <property type="protein sequence ID" value="QEX38517.1"/>
    <property type="molecule type" value="Genomic_DNA"/>
</dbReference>
<reference evidence="2 5" key="2">
    <citation type="submission" date="2019-07" db="EMBL/GenBank/DDBJ databases">
        <title>Comparative genome analysis of staphylococcus lugdunensis shows clonal complex-dependent diversity of the putative virulence factor, ess/type vii locus.</title>
        <authorList>
            <person name="Lebeurre J."/>
            <person name="Dahyot S."/>
            <person name="Diene S."/>
            <person name="Paulay A."/>
            <person name="Aubourg M."/>
            <person name="Argemi X."/>
            <person name="Giard J.-C."/>
            <person name="Tournier I."/>
            <person name="Francois P."/>
            <person name="Pestel-Caron M."/>
        </authorList>
    </citation>
    <scope>NUCLEOTIDE SEQUENCE [LARGE SCALE GENOMIC DNA]</scope>
    <source>
        <strain evidence="2 5">SL13</strain>
    </source>
</reference>
<organism evidence="3 4">
    <name type="scientific">Staphylococcus lugdunensis</name>
    <dbReference type="NCBI Taxonomy" id="28035"/>
    <lineage>
        <taxon>Bacteria</taxon>
        <taxon>Bacillati</taxon>
        <taxon>Bacillota</taxon>
        <taxon>Bacilli</taxon>
        <taxon>Bacillales</taxon>
        <taxon>Staphylococcaceae</taxon>
        <taxon>Staphylococcus</taxon>
    </lineage>
</organism>
<keyword evidence="1" id="KW-0472">Membrane</keyword>
<keyword evidence="1" id="KW-1133">Transmembrane helix</keyword>
<sequence>MIYLINSKKVVNKVRIENRWIVFLIFLISSIIVLISLNVYKNEKSVDLSELKINDLQLNQQFNNSDYQLNHKIKLDRYRFYTHKKYKNLIVKVQKHSNKIKGIVLINHSNITTNFGVQIGDSIDQAIMNLGESYKKTHQGKKYKSITYFDKQNHMKLSILYKDNSVKRLEFFSR</sequence>
<protein>
    <submittedName>
        <fullName evidence="3">Uncharacterized protein</fullName>
    </submittedName>
</protein>
<feature type="transmembrane region" description="Helical" evidence="1">
    <location>
        <begin position="20"/>
        <end position="40"/>
    </location>
</feature>
<evidence type="ECO:0000313" key="4">
    <source>
        <dbReference type="Proteomes" id="UP000293637"/>
    </source>
</evidence>
<name>A0A292DJW3_STALU</name>
<dbReference type="Proteomes" id="UP000293637">
    <property type="component" value="Unassembled WGS sequence"/>
</dbReference>
<dbReference type="AlphaFoldDB" id="A0A292DJW3"/>
<dbReference type="RefSeq" id="WP_002477930.1">
    <property type="nucleotide sequence ID" value="NZ_AP021848.1"/>
</dbReference>
<accession>A0A292DJW3</accession>
<evidence type="ECO:0000313" key="5">
    <source>
        <dbReference type="Proteomes" id="UP000325462"/>
    </source>
</evidence>
<dbReference type="Proteomes" id="UP000325462">
    <property type="component" value="Chromosome"/>
</dbReference>
<dbReference type="EMBL" id="SCHB01000007">
    <property type="protein sequence ID" value="TBW71604.1"/>
    <property type="molecule type" value="Genomic_DNA"/>
</dbReference>
<reference evidence="3 4" key="1">
    <citation type="journal article" date="2019" name="Sci. Transl. Med.">
        <title>Quorum sensing between bacterial species on the skin protects against epidermal injury in atopic dermatitis.</title>
        <authorList>
            <person name="Williams M.R."/>
        </authorList>
    </citation>
    <scope>NUCLEOTIDE SEQUENCE [LARGE SCALE GENOMIC DNA]</scope>
    <source>
        <strain evidence="3 4">E7</strain>
    </source>
</reference>
<evidence type="ECO:0000313" key="2">
    <source>
        <dbReference type="EMBL" id="QEX38517.1"/>
    </source>
</evidence>
<dbReference type="OMA" id="NDYEINH"/>
<proteinExistence type="predicted"/>
<evidence type="ECO:0000256" key="1">
    <source>
        <dbReference type="SAM" id="Phobius"/>
    </source>
</evidence>
<gene>
    <name evidence="3" type="ORF">EQ812_10370</name>
    <name evidence="2" type="ORF">FO454_06200</name>
</gene>